<organism evidence="1 2">
    <name type="scientific">Metabacillus hrfriensis</name>
    <dbReference type="NCBI Taxonomy" id="3048891"/>
    <lineage>
        <taxon>Bacteria</taxon>
        <taxon>Bacillati</taxon>
        <taxon>Bacillota</taxon>
        <taxon>Bacilli</taxon>
        <taxon>Bacillales</taxon>
        <taxon>Bacillaceae</taxon>
        <taxon>Metabacillus</taxon>
    </lineage>
</organism>
<name>A0ACD4RG57_9BACI</name>
<evidence type="ECO:0000313" key="1">
    <source>
        <dbReference type="EMBL" id="WHZ59503.1"/>
    </source>
</evidence>
<reference evidence="2" key="1">
    <citation type="journal article" date="2025" name="Aquaculture">
        <title>Assessment of the bioflocculant production and safety properties of Metabacillus hrfriensis sp. nov. based on phenotypic and whole-genome sequencing analysis.</title>
        <authorList>
            <person name="Zhang R."/>
            <person name="Zhao Z."/>
            <person name="Luo L."/>
            <person name="Wang S."/>
            <person name="Guo K."/>
            <person name="Xu W."/>
        </authorList>
    </citation>
    <scope>NUCLEOTIDE SEQUENCE [LARGE SCALE GENOMIC DNA]</scope>
    <source>
        <strain evidence="2">CT-WN-B3</strain>
    </source>
</reference>
<keyword evidence="2" id="KW-1185">Reference proteome</keyword>
<dbReference type="EMBL" id="CP126116">
    <property type="protein sequence ID" value="WHZ59503.1"/>
    <property type="molecule type" value="Genomic_DNA"/>
</dbReference>
<sequence>MALVVICRHCSGAGKIRTNPFIPLAKKCMQCNGTGKYQEFTYKN</sequence>
<gene>
    <name evidence="1" type="ORF">QLQ22_09310</name>
</gene>
<proteinExistence type="predicted"/>
<protein>
    <submittedName>
        <fullName evidence="1">Uncharacterized protein</fullName>
    </submittedName>
</protein>
<accession>A0ACD4RG57</accession>
<dbReference type="Proteomes" id="UP001226091">
    <property type="component" value="Chromosome"/>
</dbReference>
<evidence type="ECO:0000313" key="2">
    <source>
        <dbReference type="Proteomes" id="UP001226091"/>
    </source>
</evidence>